<dbReference type="Proteomes" id="UP000471745">
    <property type="component" value="Unassembled WGS sequence"/>
</dbReference>
<protein>
    <submittedName>
        <fullName evidence="2">Uncharacterized protein</fullName>
    </submittedName>
</protein>
<organism evidence="2 3">
    <name type="scientific">Actinospica acidiphila</name>
    <dbReference type="NCBI Taxonomy" id="304899"/>
    <lineage>
        <taxon>Bacteria</taxon>
        <taxon>Bacillati</taxon>
        <taxon>Actinomycetota</taxon>
        <taxon>Actinomycetes</taxon>
        <taxon>Catenulisporales</taxon>
        <taxon>Actinospicaceae</taxon>
        <taxon>Actinospica</taxon>
    </lineage>
</organism>
<sequence length="390" mass="41912">MTGKESDLMYARLPRRQGPLPEQTAETNRRLPGPAVGPVAHRHGTGDAAAAHLAALQRSAGNAAVARTLSRTPVQRYAGPAEERDVADTASYDRISQNGKIAVSGRQEAYADAALIDEANGALAALDRVRIRLEAGREVRIDGRVLRRVLPVFATREAAEEARTNPDHEPIAGEDAQTRQNKLASYRQSVVEPPAALGRLLEDVTRLLNARSPDKRAVGEVHQRLLRLALDALGADWAAGNVPVDPTRDTTEYLKTAGKVIGEIVVKYADSRQPESAIRDLLITMPNDCQAGAQRLLGIAGGDLQQARPDPAIGENHYVNLSDMNGRWNNHFAAVIMRDGDDSLTFETAADSTSPIGEGKSLGYFALYGRHGTDQSFGADLRRQNAGGGG</sequence>
<keyword evidence="3" id="KW-1185">Reference proteome</keyword>
<feature type="region of interest" description="Disordered" evidence="1">
    <location>
        <begin position="1"/>
        <end position="33"/>
    </location>
</feature>
<comment type="caution">
    <text evidence="2">The sequence shown here is derived from an EMBL/GenBank/DDBJ whole genome shotgun (WGS) entry which is preliminary data.</text>
</comment>
<reference evidence="2 3" key="1">
    <citation type="submission" date="2020-01" db="EMBL/GenBank/DDBJ databases">
        <title>Insect and environment-associated Actinomycetes.</title>
        <authorList>
            <person name="Currrie C."/>
            <person name="Chevrette M."/>
            <person name="Carlson C."/>
            <person name="Stubbendieck R."/>
            <person name="Wendt-Pienkowski E."/>
        </authorList>
    </citation>
    <scope>NUCLEOTIDE SEQUENCE [LARGE SCALE GENOMIC DNA]</scope>
    <source>
        <strain evidence="2 3">SID8189</strain>
    </source>
</reference>
<accession>A0A9X5HBP4</accession>
<dbReference type="EMBL" id="JAAGNA010000399">
    <property type="protein sequence ID" value="NEC49174.1"/>
    <property type="molecule type" value="Genomic_DNA"/>
</dbReference>
<proteinExistence type="predicted"/>
<evidence type="ECO:0000256" key="1">
    <source>
        <dbReference type="SAM" id="MobiDB-lite"/>
    </source>
</evidence>
<dbReference type="AlphaFoldDB" id="A0A9X5HBP4"/>
<name>A0A9X5HBP4_9ACTN</name>
<dbReference type="RefSeq" id="WP_163088266.1">
    <property type="nucleotide sequence ID" value="NZ_JAAGNA010000399.1"/>
</dbReference>
<evidence type="ECO:0000313" key="3">
    <source>
        <dbReference type="Proteomes" id="UP000471745"/>
    </source>
</evidence>
<evidence type="ECO:0000313" key="2">
    <source>
        <dbReference type="EMBL" id="NEC49174.1"/>
    </source>
</evidence>
<gene>
    <name evidence="2" type="ORF">G3I18_11380</name>
</gene>